<feature type="region of interest" description="Disordered" evidence="1">
    <location>
        <begin position="92"/>
        <end position="120"/>
    </location>
</feature>
<keyword evidence="3" id="KW-1185">Reference proteome</keyword>
<evidence type="ECO:0000256" key="1">
    <source>
        <dbReference type="SAM" id="MobiDB-lite"/>
    </source>
</evidence>
<protein>
    <recommendedName>
        <fullName evidence="4">HTH CENPB-type domain-containing protein</fullName>
    </recommendedName>
</protein>
<feature type="compositionally biased region" description="Basic and acidic residues" evidence="1">
    <location>
        <begin position="151"/>
        <end position="165"/>
    </location>
</feature>
<evidence type="ECO:0000313" key="3">
    <source>
        <dbReference type="Proteomes" id="UP001148838"/>
    </source>
</evidence>
<dbReference type="Proteomes" id="UP001148838">
    <property type="component" value="Unassembled WGS sequence"/>
</dbReference>
<proteinExistence type="predicted"/>
<reference evidence="2 3" key="1">
    <citation type="journal article" date="2022" name="Allergy">
        <title>Genome assembly and annotation of Periplaneta americana reveal a comprehensive cockroach allergen profile.</title>
        <authorList>
            <person name="Wang L."/>
            <person name="Xiong Q."/>
            <person name="Saelim N."/>
            <person name="Wang L."/>
            <person name="Nong W."/>
            <person name="Wan A.T."/>
            <person name="Shi M."/>
            <person name="Liu X."/>
            <person name="Cao Q."/>
            <person name="Hui J.H.L."/>
            <person name="Sookrung N."/>
            <person name="Leung T.F."/>
            <person name="Tungtrongchitr A."/>
            <person name="Tsui S.K.W."/>
        </authorList>
    </citation>
    <scope>NUCLEOTIDE SEQUENCE [LARGE SCALE GENOMIC DNA]</scope>
    <source>
        <strain evidence="2">PWHHKU_190912</strain>
    </source>
</reference>
<organism evidence="2 3">
    <name type="scientific">Periplaneta americana</name>
    <name type="common">American cockroach</name>
    <name type="synonym">Blatta americana</name>
    <dbReference type="NCBI Taxonomy" id="6978"/>
    <lineage>
        <taxon>Eukaryota</taxon>
        <taxon>Metazoa</taxon>
        <taxon>Ecdysozoa</taxon>
        <taxon>Arthropoda</taxon>
        <taxon>Hexapoda</taxon>
        <taxon>Insecta</taxon>
        <taxon>Pterygota</taxon>
        <taxon>Neoptera</taxon>
        <taxon>Polyneoptera</taxon>
        <taxon>Dictyoptera</taxon>
        <taxon>Blattodea</taxon>
        <taxon>Blattoidea</taxon>
        <taxon>Blattidae</taxon>
        <taxon>Blattinae</taxon>
        <taxon>Periplaneta</taxon>
    </lineage>
</organism>
<sequence length="264" mass="29064">MAGLCEGGNESPGSLKASDEAENKLLTHIQKMQEVGFFTHQKLCKNHGIQNSSRAGNQISFFRPQRQADKHWFKSFMRRHPEISIRKAEDVFEQSSRNEQGRSQKVFSNAGKNASKGRLAAKARSFPENAFLLSGQAVKEGLDQNSQNENEPSKSPKNMEVKSEGPPDLVGASSASGNLVGNNDDQNDGGMSEAVFTSDENMAKNRPKFLEKGRIHKRPIASVPISKRQHRTDSEVKDEPGPLIVEDEDEMCAGYEDLYAGATG</sequence>
<feature type="compositionally biased region" description="Polar residues" evidence="1">
    <location>
        <begin position="93"/>
        <end position="112"/>
    </location>
</feature>
<gene>
    <name evidence="2" type="ORF">ANN_09149</name>
</gene>
<comment type="caution">
    <text evidence="2">The sequence shown here is derived from an EMBL/GenBank/DDBJ whole genome shotgun (WGS) entry which is preliminary data.</text>
</comment>
<name>A0ABQ8TKJ8_PERAM</name>
<dbReference type="EMBL" id="JAJSOF020000005">
    <property type="protein sequence ID" value="KAJ4447148.1"/>
    <property type="molecule type" value="Genomic_DNA"/>
</dbReference>
<feature type="compositionally biased region" description="Polar residues" evidence="1">
    <location>
        <begin position="173"/>
        <end position="184"/>
    </location>
</feature>
<evidence type="ECO:0000313" key="2">
    <source>
        <dbReference type="EMBL" id="KAJ4447148.1"/>
    </source>
</evidence>
<feature type="region of interest" description="Disordered" evidence="1">
    <location>
        <begin position="142"/>
        <end position="242"/>
    </location>
</feature>
<evidence type="ECO:0008006" key="4">
    <source>
        <dbReference type="Google" id="ProtNLM"/>
    </source>
</evidence>
<feature type="compositionally biased region" description="Basic and acidic residues" evidence="1">
    <location>
        <begin position="231"/>
        <end position="240"/>
    </location>
</feature>
<accession>A0ABQ8TKJ8</accession>